<evidence type="ECO:0000313" key="4">
    <source>
        <dbReference type="Proteomes" id="UP000594638"/>
    </source>
</evidence>
<dbReference type="Proteomes" id="UP000594638">
    <property type="component" value="Unassembled WGS sequence"/>
</dbReference>
<reference evidence="3 4" key="1">
    <citation type="submission" date="2019-12" db="EMBL/GenBank/DDBJ databases">
        <authorList>
            <person name="Alioto T."/>
            <person name="Alioto T."/>
            <person name="Gomez Garrido J."/>
        </authorList>
    </citation>
    <scope>NUCLEOTIDE SEQUENCE [LARGE SCALE GENOMIC DNA]</scope>
</reference>
<dbReference type="Pfam" id="PF03105">
    <property type="entry name" value="SPX"/>
    <property type="match status" value="1"/>
</dbReference>
<feature type="domain" description="SPX" evidence="2">
    <location>
        <begin position="3"/>
        <end position="98"/>
    </location>
</feature>
<feature type="region of interest" description="Disordered" evidence="1">
    <location>
        <begin position="69"/>
        <end position="106"/>
    </location>
</feature>
<sequence>MEKEGSETMFLNAADGGKYELVYFERLDGEFNKVVKFYKSKVEKVNIFEETTRLALDVAASREAISAFTPSAARASRRTPMDVMDEEKSSSNQGKSGGSSDDKDVI</sequence>
<organism evidence="3 4">
    <name type="scientific">Olea europaea subsp. europaea</name>
    <dbReference type="NCBI Taxonomy" id="158383"/>
    <lineage>
        <taxon>Eukaryota</taxon>
        <taxon>Viridiplantae</taxon>
        <taxon>Streptophyta</taxon>
        <taxon>Embryophyta</taxon>
        <taxon>Tracheophyta</taxon>
        <taxon>Spermatophyta</taxon>
        <taxon>Magnoliopsida</taxon>
        <taxon>eudicotyledons</taxon>
        <taxon>Gunneridae</taxon>
        <taxon>Pentapetalae</taxon>
        <taxon>asterids</taxon>
        <taxon>lamiids</taxon>
        <taxon>Lamiales</taxon>
        <taxon>Oleaceae</taxon>
        <taxon>Oleeae</taxon>
        <taxon>Olea</taxon>
    </lineage>
</organism>
<dbReference type="OrthoDB" id="9970435at2759"/>
<evidence type="ECO:0000256" key="1">
    <source>
        <dbReference type="SAM" id="MobiDB-lite"/>
    </source>
</evidence>
<evidence type="ECO:0000313" key="3">
    <source>
        <dbReference type="EMBL" id="CAA2959951.1"/>
    </source>
</evidence>
<dbReference type="InterPro" id="IPR004331">
    <property type="entry name" value="SPX_dom"/>
</dbReference>
<evidence type="ECO:0000259" key="2">
    <source>
        <dbReference type="Pfam" id="PF03105"/>
    </source>
</evidence>
<accession>A0A8S0PXU4</accession>
<comment type="caution">
    <text evidence="3">The sequence shown here is derived from an EMBL/GenBank/DDBJ whole genome shotgun (WGS) entry which is preliminary data.</text>
</comment>
<dbReference type="AlphaFoldDB" id="A0A8S0PXU4"/>
<proteinExistence type="predicted"/>
<dbReference type="EMBL" id="CACTIH010000357">
    <property type="protein sequence ID" value="CAA2959951.1"/>
    <property type="molecule type" value="Genomic_DNA"/>
</dbReference>
<dbReference type="Gramene" id="OE9A073897T1">
    <property type="protein sequence ID" value="OE9A073897C1"/>
    <property type="gene ID" value="OE9A073897"/>
</dbReference>
<protein>
    <submittedName>
        <fullName evidence="3">Phosphate transporter PHO1 homolog 3-like</fullName>
    </submittedName>
</protein>
<gene>
    <name evidence="3" type="ORF">OLEA9_A073897</name>
</gene>
<name>A0A8S0PXU4_OLEEU</name>
<keyword evidence="4" id="KW-1185">Reference proteome</keyword>